<evidence type="ECO:0000313" key="2">
    <source>
        <dbReference type="Proteomes" id="UP000748308"/>
    </source>
</evidence>
<gene>
    <name evidence="1" type="ORF">FJY75_05600</name>
</gene>
<evidence type="ECO:0000313" key="1">
    <source>
        <dbReference type="EMBL" id="MBM3317307.1"/>
    </source>
</evidence>
<protein>
    <submittedName>
        <fullName evidence="1">Uncharacterized protein</fullName>
    </submittedName>
</protein>
<proteinExistence type="predicted"/>
<organism evidence="1 2">
    <name type="scientific">Eiseniibacteriota bacterium</name>
    <dbReference type="NCBI Taxonomy" id="2212470"/>
    <lineage>
        <taxon>Bacteria</taxon>
        <taxon>Candidatus Eiseniibacteriota</taxon>
    </lineage>
</organism>
<dbReference type="Proteomes" id="UP000748308">
    <property type="component" value="Unassembled WGS sequence"/>
</dbReference>
<dbReference type="AlphaFoldDB" id="A0A937XBH0"/>
<accession>A0A937XBH0</accession>
<comment type="caution">
    <text evidence="1">The sequence shown here is derived from an EMBL/GenBank/DDBJ whole genome shotgun (WGS) entry which is preliminary data.</text>
</comment>
<sequence>MSKPSRILDCAAEVYEPPRLEPSGAVRAPLRRLDGTPPLSSWNIVCNECSSGGH</sequence>
<dbReference type="EMBL" id="VGIY01000105">
    <property type="protein sequence ID" value="MBM3317307.1"/>
    <property type="molecule type" value="Genomic_DNA"/>
</dbReference>
<name>A0A937XBH0_UNCEI</name>
<reference evidence="1" key="1">
    <citation type="submission" date="2019-03" db="EMBL/GenBank/DDBJ databases">
        <title>Lake Tanganyika Metagenome-Assembled Genomes (MAGs).</title>
        <authorList>
            <person name="Tran P."/>
        </authorList>
    </citation>
    <scope>NUCLEOTIDE SEQUENCE</scope>
    <source>
        <strain evidence="1">M_DeepCast_400m_m2_100</strain>
    </source>
</reference>